<feature type="non-terminal residue" evidence="1">
    <location>
        <position position="1"/>
    </location>
</feature>
<dbReference type="InterPro" id="IPR036052">
    <property type="entry name" value="TrpB-like_PALP_sf"/>
</dbReference>
<accession>W1Y3Z2</accession>
<name>W1Y3Z2_9ZZZZ</name>
<organism evidence="1">
    <name type="scientific">human gut metagenome</name>
    <dbReference type="NCBI Taxonomy" id="408170"/>
    <lineage>
        <taxon>unclassified sequences</taxon>
        <taxon>metagenomes</taxon>
        <taxon>organismal metagenomes</taxon>
    </lineage>
</organism>
<reference evidence="1" key="1">
    <citation type="submission" date="2013-12" db="EMBL/GenBank/DDBJ databases">
        <title>A Varibaculum cambriense genome reconstructed from a premature infant gut community with otherwise low bacterial novelty that shifts toward anaerobic metabolism during the third week of life.</title>
        <authorList>
            <person name="Brown C.T."/>
            <person name="Sharon I."/>
            <person name="Thomas B.C."/>
            <person name="Castelle C.J."/>
            <person name="Morowitz M.J."/>
            <person name="Banfield J.F."/>
        </authorList>
    </citation>
    <scope>NUCLEOTIDE SEQUENCE</scope>
</reference>
<comment type="caution">
    <text evidence="1">The sequence shown here is derived from an EMBL/GenBank/DDBJ whole genome shotgun (WGS) entry which is preliminary data.</text>
</comment>
<gene>
    <name evidence="1" type="ORF">Q604_UNBC09839G0002</name>
</gene>
<dbReference type="Gene3D" id="3.40.50.1100">
    <property type="match status" value="1"/>
</dbReference>
<protein>
    <submittedName>
        <fullName evidence="1">Cysteine synthase B</fullName>
    </submittedName>
</protein>
<sequence>AVAGALRVAKANPGAVVVAIICDRGDRYLSTGVFGEEHFSQGSVI</sequence>
<proteinExistence type="predicted"/>
<evidence type="ECO:0000313" key="1">
    <source>
        <dbReference type="EMBL" id="ETJ35834.1"/>
    </source>
</evidence>
<dbReference type="SUPFAM" id="SSF53686">
    <property type="entry name" value="Tryptophan synthase beta subunit-like PLP-dependent enzymes"/>
    <property type="match status" value="1"/>
</dbReference>
<dbReference type="EMBL" id="AZMM01009839">
    <property type="protein sequence ID" value="ETJ35834.1"/>
    <property type="molecule type" value="Genomic_DNA"/>
</dbReference>
<dbReference type="AlphaFoldDB" id="W1Y3Z2"/>